<dbReference type="RefSeq" id="WP_263734767.1">
    <property type="nucleotide sequence ID" value="NZ_JAOWKY010000002.1"/>
</dbReference>
<evidence type="ECO:0000313" key="2">
    <source>
        <dbReference type="Proteomes" id="UP001652542"/>
    </source>
</evidence>
<dbReference type="Proteomes" id="UP001652542">
    <property type="component" value="Unassembled WGS sequence"/>
</dbReference>
<dbReference type="InterPro" id="IPR036694">
    <property type="entry name" value="Dodecin-like_sf"/>
</dbReference>
<gene>
    <name evidence="1" type="ORF">OEW28_10780</name>
</gene>
<keyword evidence="2" id="KW-1185">Reference proteome</keyword>
<reference evidence="1 2" key="1">
    <citation type="submission" date="2022-10" db="EMBL/GenBank/DDBJ databases">
        <title>Defluviimonas sp. nov., isolated from ocean surface water.</title>
        <authorList>
            <person name="He W."/>
            <person name="Wang L."/>
            <person name="Zhang D.-F."/>
        </authorList>
    </citation>
    <scope>NUCLEOTIDE SEQUENCE [LARGE SCALE GENOMIC DNA]</scope>
    <source>
        <strain evidence="1 2">WL0002</strain>
    </source>
</reference>
<dbReference type="EMBL" id="JAOWKY010000002">
    <property type="protein sequence ID" value="MCV2869111.1"/>
    <property type="molecule type" value="Genomic_DNA"/>
</dbReference>
<organism evidence="1 2">
    <name type="scientific">Albidovulum marisflavi</name>
    <dbReference type="NCBI Taxonomy" id="2984159"/>
    <lineage>
        <taxon>Bacteria</taxon>
        <taxon>Pseudomonadati</taxon>
        <taxon>Pseudomonadota</taxon>
        <taxon>Alphaproteobacteria</taxon>
        <taxon>Rhodobacterales</taxon>
        <taxon>Paracoccaceae</taxon>
        <taxon>Albidovulum</taxon>
    </lineage>
</organism>
<comment type="caution">
    <text evidence="1">The sequence shown here is derived from an EMBL/GenBank/DDBJ whole genome shotgun (WGS) entry which is preliminary data.</text>
</comment>
<dbReference type="Gene3D" id="3.30.1660.10">
    <property type="entry name" value="Flavin-binding protein dodecin"/>
    <property type="match status" value="1"/>
</dbReference>
<dbReference type="InterPro" id="IPR009923">
    <property type="entry name" value="Dodecin"/>
</dbReference>
<sequence length="65" mass="7015">MSIAKHTEISASGPSLAEAIDNGITKASKSIHNIEQAWVKDISVDVKNGTAAQYRVNMKLTFIVD</sequence>
<protein>
    <submittedName>
        <fullName evidence="1">Dodecin family protein</fullName>
    </submittedName>
</protein>
<proteinExistence type="predicted"/>
<dbReference type="InterPro" id="IPR025543">
    <property type="entry name" value="Dodecin-like"/>
</dbReference>
<accession>A0ABT2ZDC8</accession>
<dbReference type="SUPFAM" id="SSF89807">
    <property type="entry name" value="Dodecin-like"/>
    <property type="match status" value="1"/>
</dbReference>
<name>A0ABT2ZDC8_9RHOB</name>
<evidence type="ECO:0000313" key="1">
    <source>
        <dbReference type="EMBL" id="MCV2869111.1"/>
    </source>
</evidence>
<dbReference type="Pfam" id="PF07311">
    <property type="entry name" value="Dodecin"/>
    <property type="match status" value="1"/>
</dbReference>